<dbReference type="Gene3D" id="1.10.10.10">
    <property type="entry name" value="Winged helix-like DNA-binding domain superfamily/Winged helix DNA-binding domain"/>
    <property type="match status" value="1"/>
</dbReference>
<dbReference type="Gene3D" id="1.10.1740.10">
    <property type="match status" value="1"/>
</dbReference>
<evidence type="ECO:0000256" key="1">
    <source>
        <dbReference type="ARBA" id="ARBA00023015"/>
    </source>
</evidence>
<dbReference type="EMBL" id="JAPQES010000004">
    <property type="protein sequence ID" value="MCY6371228.1"/>
    <property type="molecule type" value="Genomic_DNA"/>
</dbReference>
<dbReference type="PANTHER" id="PTHR30385">
    <property type="entry name" value="SIGMA FACTOR F FLAGELLAR"/>
    <property type="match status" value="1"/>
</dbReference>
<evidence type="ECO:0000259" key="6">
    <source>
        <dbReference type="Pfam" id="PF12645"/>
    </source>
</evidence>
<keyword evidence="3" id="KW-0238">DNA-binding</keyword>
<keyword evidence="1" id="KW-0805">Transcription regulation</keyword>
<keyword evidence="4" id="KW-0804">Transcription</keyword>
<dbReference type="SUPFAM" id="SSF88659">
    <property type="entry name" value="Sigma3 and sigma4 domains of RNA polymerase sigma factors"/>
    <property type="match status" value="1"/>
</dbReference>
<dbReference type="Proteomes" id="UP001079657">
    <property type="component" value="Unassembled WGS sequence"/>
</dbReference>
<gene>
    <name evidence="7" type="ORF">OXH55_11330</name>
</gene>
<dbReference type="InterPro" id="IPR014284">
    <property type="entry name" value="RNA_pol_sigma-70_dom"/>
</dbReference>
<dbReference type="RefSeq" id="WP_268050099.1">
    <property type="nucleotide sequence ID" value="NZ_JAPQES010000004.1"/>
</dbReference>
<keyword evidence="8" id="KW-1185">Reference proteome</keyword>
<name>A0ABT4CQ89_9CLOT</name>
<proteinExistence type="predicted"/>
<accession>A0ABT4CQ89</accession>
<dbReference type="Pfam" id="PF08281">
    <property type="entry name" value="Sigma70_r4_2"/>
    <property type="match status" value="1"/>
</dbReference>
<evidence type="ECO:0000313" key="8">
    <source>
        <dbReference type="Proteomes" id="UP001079657"/>
    </source>
</evidence>
<evidence type="ECO:0000256" key="2">
    <source>
        <dbReference type="ARBA" id="ARBA00023082"/>
    </source>
</evidence>
<keyword evidence="2" id="KW-0731">Sigma factor</keyword>
<dbReference type="InterPro" id="IPR013324">
    <property type="entry name" value="RNA_pol_sigma_r3/r4-like"/>
</dbReference>
<dbReference type="InterPro" id="IPR024760">
    <property type="entry name" value="HTH_dom_conjug_TS-like"/>
</dbReference>
<organism evidence="7 8">
    <name type="scientific">Clostridium ganghwense</name>
    <dbReference type="NCBI Taxonomy" id="312089"/>
    <lineage>
        <taxon>Bacteria</taxon>
        <taxon>Bacillati</taxon>
        <taxon>Bacillota</taxon>
        <taxon>Clostridia</taxon>
        <taxon>Eubacteriales</taxon>
        <taxon>Clostridiaceae</taxon>
        <taxon>Clostridium</taxon>
    </lineage>
</organism>
<dbReference type="PANTHER" id="PTHR30385:SF4">
    <property type="entry name" value="RNA POLYMERASE SIGMA-E FACTOR"/>
    <property type="match status" value="1"/>
</dbReference>
<evidence type="ECO:0000256" key="3">
    <source>
        <dbReference type="ARBA" id="ARBA00023125"/>
    </source>
</evidence>
<comment type="caution">
    <text evidence="7">The sequence shown here is derived from an EMBL/GenBank/DDBJ whole genome shotgun (WGS) entry which is preliminary data.</text>
</comment>
<dbReference type="InterPro" id="IPR036388">
    <property type="entry name" value="WH-like_DNA-bd_sf"/>
</dbReference>
<reference evidence="7" key="1">
    <citation type="submission" date="2022-12" db="EMBL/GenBank/DDBJ databases">
        <authorList>
            <person name="Wang J."/>
        </authorList>
    </citation>
    <scope>NUCLEOTIDE SEQUENCE</scope>
    <source>
        <strain evidence="7">HY-42-06</strain>
    </source>
</reference>
<evidence type="ECO:0000256" key="4">
    <source>
        <dbReference type="ARBA" id="ARBA00023163"/>
    </source>
</evidence>
<evidence type="ECO:0000259" key="5">
    <source>
        <dbReference type="Pfam" id="PF08281"/>
    </source>
</evidence>
<feature type="domain" description="Helix-turn-helix conjugative transposon-like" evidence="6">
    <location>
        <begin position="3"/>
        <end position="57"/>
    </location>
</feature>
<feature type="domain" description="RNA polymerase sigma factor 70 region 4 type 2" evidence="5">
    <location>
        <begin position="119"/>
        <end position="171"/>
    </location>
</feature>
<dbReference type="Pfam" id="PF12645">
    <property type="entry name" value="HTH_16"/>
    <property type="match status" value="1"/>
</dbReference>
<evidence type="ECO:0000313" key="7">
    <source>
        <dbReference type="EMBL" id="MCY6371228.1"/>
    </source>
</evidence>
<dbReference type="InterPro" id="IPR013325">
    <property type="entry name" value="RNA_pol_sigma_r2"/>
</dbReference>
<protein>
    <submittedName>
        <fullName evidence="7">Sigma-70 family RNA polymerase sigma factor</fullName>
    </submittedName>
</protein>
<dbReference type="NCBIfam" id="TIGR02937">
    <property type="entry name" value="sigma70-ECF"/>
    <property type="match status" value="1"/>
</dbReference>
<dbReference type="InterPro" id="IPR013249">
    <property type="entry name" value="RNA_pol_sigma70_r4_t2"/>
</dbReference>
<sequence>MEDIIRKAKLGDEEAVACIINKYKNYILKKAWQLKIPGYDFEDLVQHGYLSIIKAVHMYKLGSRSYNGYFINSIDKNFYALLKGKIKHYREVADENILNKDEQYDFTLEDEVIAYEEILKLRSAVEKLVPEEREVIEKHYLMEKSYREIAVDINKTVSQVRYLRKKGIDKLKEEYKCDTEK</sequence>
<dbReference type="SUPFAM" id="SSF88946">
    <property type="entry name" value="Sigma2 domain of RNA polymerase sigma factors"/>
    <property type="match status" value="1"/>
</dbReference>